<sequence>MLTGIAQAWQNAHDRAPFGSFPRALSGDRGLARDRVSDLSLQSVYSAQRTV</sequence>
<gene>
    <name evidence="1" type="ORF">CHO01_40330</name>
</gene>
<evidence type="ECO:0000313" key="2">
    <source>
        <dbReference type="Proteomes" id="UP000321723"/>
    </source>
</evidence>
<evidence type="ECO:0000313" key="1">
    <source>
        <dbReference type="EMBL" id="GEL48917.1"/>
    </source>
</evidence>
<dbReference type="AlphaFoldDB" id="A0A511FKK1"/>
<accession>A0A511FKK1</accession>
<organism evidence="1 2">
    <name type="scientific">Cellulomonas hominis</name>
    <dbReference type="NCBI Taxonomy" id="156981"/>
    <lineage>
        <taxon>Bacteria</taxon>
        <taxon>Bacillati</taxon>
        <taxon>Actinomycetota</taxon>
        <taxon>Actinomycetes</taxon>
        <taxon>Micrococcales</taxon>
        <taxon>Cellulomonadaceae</taxon>
        <taxon>Cellulomonas</taxon>
    </lineage>
</organism>
<comment type="caution">
    <text evidence="1">The sequence shown here is derived from an EMBL/GenBank/DDBJ whole genome shotgun (WGS) entry which is preliminary data.</text>
</comment>
<dbReference type="Proteomes" id="UP000321723">
    <property type="component" value="Unassembled WGS sequence"/>
</dbReference>
<keyword evidence="2" id="KW-1185">Reference proteome</keyword>
<reference evidence="1 2" key="1">
    <citation type="submission" date="2019-07" db="EMBL/GenBank/DDBJ databases">
        <title>Whole genome shotgun sequence of Cellulomonas hominis NBRC 16055.</title>
        <authorList>
            <person name="Hosoyama A."/>
            <person name="Uohara A."/>
            <person name="Ohji S."/>
            <person name="Ichikawa N."/>
        </authorList>
    </citation>
    <scope>NUCLEOTIDE SEQUENCE [LARGE SCALE GENOMIC DNA]</scope>
    <source>
        <strain evidence="1 2">NBRC 16055</strain>
    </source>
</reference>
<dbReference type="EMBL" id="BJVQ01000141">
    <property type="protein sequence ID" value="GEL48917.1"/>
    <property type="molecule type" value="Genomic_DNA"/>
</dbReference>
<protein>
    <submittedName>
        <fullName evidence="1">Uncharacterized protein</fullName>
    </submittedName>
</protein>
<proteinExistence type="predicted"/>
<name>A0A511FKK1_9CELL</name>